<gene>
    <name evidence="3" type="ORF">LTR82_012317</name>
</gene>
<feature type="repeat" description="PPR" evidence="1">
    <location>
        <begin position="304"/>
        <end position="338"/>
    </location>
</feature>
<dbReference type="EMBL" id="JASUXU010000049">
    <property type="protein sequence ID" value="KAK0316024.1"/>
    <property type="molecule type" value="Genomic_DNA"/>
</dbReference>
<evidence type="ECO:0000313" key="4">
    <source>
        <dbReference type="Proteomes" id="UP001168146"/>
    </source>
</evidence>
<accession>A0AAN6FE57</accession>
<dbReference type="AlphaFoldDB" id="A0AAN6FE57"/>
<feature type="compositionally biased region" description="Polar residues" evidence="2">
    <location>
        <begin position="617"/>
        <end position="626"/>
    </location>
</feature>
<evidence type="ECO:0000313" key="3">
    <source>
        <dbReference type="EMBL" id="KAK0316024.1"/>
    </source>
</evidence>
<comment type="caution">
    <text evidence="3">The sequence shown here is derived from an EMBL/GenBank/DDBJ whole genome shotgun (WGS) entry which is preliminary data.</text>
</comment>
<protein>
    <recommendedName>
        <fullName evidence="5">Pentatricopeptide repeat domain-containing protein</fullName>
    </recommendedName>
</protein>
<feature type="region of interest" description="Disordered" evidence="2">
    <location>
        <begin position="601"/>
        <end position="632"/>
    </location>
</feature>
<dbReference type="PROSITE" id="PS51375">
    <property type="entry name" value="PPR"/>
    <property type="match status" value="1"/>
</dbReference>
<reference evidence="3" key="1">
    <citation type="submission" date="2021-12" db="EMBL/GenBank/DDBJ databases">
        <title>Black yeast isolated from Biological Soil Crust.</title>
        <authorList>
            <person name="Kurbessoian T."/>
        </authorList>
    </citation>
    <scope>NUCLEOTIDE SEQUENCE</scope>
    <source>
        <strain evidence="3">CCFEE 5208</strain>
    </source>
</reference>
<dbReference type="NCBIfam" id="TIGR00756">
    <property type="entry name" value="PPR"/>
    <property type="match status" value="1"/>
</dbReference>
<dbReference type="Pfam" id="PF13812">
    <property type="entry name" value="PPR_3"/>
    <property type="match status" value="1"/>
</dbReference>
<proteinExistence type="predicted"/>
<evidence type="ECO:0008006" key="5">
    <source>
        <dbReference type="Google" id="ProtNLM"/>
    </source>
</evidence>
<feature type="compositionally biased region" description="Low complexity" evidence="2">
    <location>
        <begin position="105"/>
        <end position="115"/>
    </location>
</feature>
<organism evidence="3 4">
    <name type="scientific">Friedmanniomyces endolithicus</name>
    <dbReference type="NCBI Taxonomy" id="329885"/>
    <lineage>
        <taxon>Eukaryota</taxon>
        <taxon>Fungi</taxon>
        <taxon>Dikarya</taxon>
        <taxon>Ascomycota</taxon>
        <taxon>Pezizomycotina</taxon>
        <taxon>Dothideomycetes</taxon>
        <taxon>Dothideomycetidae</taxon>
        <taxon>Mycosphaerellales</taxon>
        <taxon>Teratosphaeriaceae</taxon>
        <taxon>Friedmanniomyces</taxon>
    </lineage>
</organism>
<sequence>MHTLWTRVAQTRGTCACPQCVHSVHGLGRRATASATQRIPKYLTSSTLFYSGVFAAAATWDAGAKKQRREQWDRAIADVKHELGRARDNVARGSHNARPEDDAHTAPATTPLTPDAFDDIAPQKGRSLWPTNTGPELMVHRLPPESIYATGDRKSRSELRRWSPKKLETVMLSVDAIQLQIFIELQANRTRSGRQAASAAVPVEYRDKMFLPIPELKVSLYGKMEDLDRITETDADLTGWRRSPEDVPLSSYHQDDNGMFHDTARQLNSCLQDLFRKQGHQTATVPALLAKIAYNLSISSAPPNIETYNTLILGLSEVKKYQLVDRVIGSMRRTHMRPNEVTNAAVLNHFTTTNNAADFVTRVELMRGKYCGLALARPDIHINEAGVARLRRVEREGKEDKVIQLPYPTPNVFGALIRGVLRFSGFDTALSICKGMGHEGWGLCLSGLTPLLEHCADYGDWTSGLAIWGQIQALRLRSLQRHAERRGESEKVPMTAFAAMVRLCSKAGQKDVFEEIWAHALRAHEGSARKLVELVKVQNEAAARAWAERPAAGLIGDEQGNKPVGNAVDDAVVNANSPKGPAVAHDQDVAPVSVLREVQTSRASTALDKSARREPATSVTTRSTTALEAAPSTRPALLREQLDGLLPAGLELEDYELRERPMSMYG</sequence>
<feature type="region of interest" description="Disordered" evidence="2">
    <location>
        <begin position="84"/>
        <end position="124"/>
    </location>
</feature>
<evidence type="ECO:0000256" key="2">
    <source>
        <dbReference type="SAM" id="MobiDB-lite"/>
    </source>
</evidence>
<dbReference type="InterPro" id="IPR011990">
    <property type="entry name" value="TPR-like_helical_dom_sf"/>
</dbReference>
<name>A0AAN6FE57_9PEZI</name>
<dbReference type="InterPro" id="IPR002885">
    <property type="entry name" value="PPR_rpt"/>
</dbReference>
<dbReference type="Gene3D" id="1.25.40.10">
    <property type="entry name" value="Tetratricopeptide repeat domain"/>
    <property type="match status" value="1"/>
</dbReference>
<evidence type="ECO:0000256" key="1">
    <source>
        <dbReference type="PROSITE-ProRule" id="PRU00708"/>
    </source>
</evidence>
<dbReference type="Proteomes" id="UP001168146">
    <property type="component" value="Unassembled WGS sequence"/>
</dbReference>